<dbReference type="OrthoDB" id="6624834at2"/>
<keyword evidence="3" id="KW-0813">Transport</keyword>
<dbReference type="EMBL" id="FXWH01000001">
    <property type="protein sequence ID" value="SMQ61637.1"/>
    <property type="molecule type" value="Genomic_DNA"/>
</dbReference>
<evidence type="ECO:0000256" key="9">
    <source>
        <dbReference type="ARBA" id="ARBA00023136"/>
    </source>
</evidence>
<evidence type="ECO:0000256" key="3">
    <source>
        <dbReference type="ARBA" id="ARBA00022448"/>
    </source>
</evidence>
<proteinExistence type="inferred from homology"/>
<dbReference type="InterPro" id="IPR007690">
    <property type="entry name" value="T2SS_GspM"/>
</dbReference>
<evidence type="ECO:0000256" key="8">
    <source>
        <dbReference type="ARBA" id="ARBA00022989"/>
    </source>
</evidence>
<evidence type="ECO:0000256" key="7">
    <source>
        <dbReference type="ARBA" id="ARBA00022927"/>
    </source>
</evidence>
<keyword evidence="4" id="KW-1003">Cell membrane</keyword>
<dbReference type="PIRSF" id="PIRSF006291">
    <property type="entry name" value="GspM"/>
    <property type="match status" value="1"/>
</dbReference>
<keyword evidence="7" id="KW-0653">Protein transport</keyword>
<organism evidence="11 12">
    <name type="scientific">Pseudidiomarina planktonica</name>
    <dbReference type="NCBI Taxonomy" id="1323738"/>
    <lineage>
        <taxon>Bacteria</taxon>
        <taxon>Pseudomonadati</taxon>
        <taxon>Pseudomonadota</taxon>
        <taxon>Gammaproteobacteria</taxon>
        <taxon>Alteromonadales</taxon>
        <taxon>Idiomarinaceae</taxon>
        <taxon>Pseudidiomarina</taxon>
    </lineage>
</organism>
<evidence type="ECO:0000313" key="11">
    <source>
        <dbReference type="EMBL" id="SMQ61637.1"/>
    </source>
</evidence>
<evidence type="ECO:0000256" key="10">
    <source>
        <dbReference type="SAM" id="Phobius"/>
    </source>
</evidence>
<keyword evidence="12" id="KW-1185">Reference proteome</keyword>
<keyword evidence="6 10" id="KW-0812">Transmembrane</keyword>
<dbReference type="GO" id="GO:0015628">
    <property type="term" value="P:protein secretion by the type II secretion system"/>
    <property type="evidence" value="ECO:0007669"/>
    <property type="project" value="InterPro"/>
</dbReference>
<keyword evidence="5" id="KW-0997">Cell inner membrane</keyword>
<comment type="subcellular location">
    <subcellularLocation>
        <location evidence="1">Cell inner membrane</location>
        <topology evidence="1">Single-pass membrane protein</topology>
    </subcellularLocation>
</comment>
<dbReference type="GO" id="GO:0015627">
    <property type="term" value="C:type II protein secretion system complex"/>
    <property type="evidence" value="ECO:0007669"/>
    <property type="project" value="InterPro"/>
</dbReference>
<dbReference type="RefSeq" id="WP_086433759.1">
    <property type="nucleotide sequence ID" value="NZ_FXWH01000001.1"/>
</dbReference>
<evidence type="ECO:0000256" key="6">
    <source>
        <dbReference type="ARBA" id="ARBA00022692"/>
    </source>
</evidence>
<evidence type="ECO:0000256" key="2">
    <source>
        <dbReference type="ARBA" id="ARBA00010637"/>
    </source>
</evidence>
<dbReference type="Proteomes" id="UP000194450">
    <property type="component" value="Unassembled WGS sequence"/>
</dbReference>
<keyword evidence="9 10" id="KW-0472">Membrane</keyword>
<dbReference type="InterPro" id="IPR023229">
    <property type="entry name" value="T2SS_M_periplasmic_sf"/>
</dbReference>
<name>A0A1Y6EGB7_9GAMM</name>
<accession>A0A1Y6EGB7</accession>
<evidence type="ECO:0000313" key="12">
    <source>
        <dbReference type="Proteomes" id="UP000194450"/>
    </source>
</evidence>
<dbReference type="AlphaFoldDB" id="A0A1Y6EGB7"/>
<keyword evidence="8 10" id="KW-1133">Transmembrane helix</keyword>
<dbReference type="SUPFAM" id="SSF103054">
    <property type="entry name" value="General secretion pathway protein M, EpsM"/>
    <property type="match status" value="1"/>
</dbReference>
<reference evidence="12" key="1">
    <citation type="submission" date="2017-04" db="EMBL/GenBank/DDBJ databases">
        <authorList>
            <person name="Varghese N."/>
            <person name="Submissions S."/>
        </authorList>
    </citation>
    <scope>NUCLEOTIDE SEQUENCE [LARGE SCALE GENOMIC DNA]</scope>
</reference>
<evidence type="ECO:0000256" key="1">
    <source>
        <dbReference type="ARBA" id="ARBA00004377"/>
    </source>
</evidence>
<dbReference type="Gene3D" id="3.30.1360.100">
    <property type="entry name" value="General secretion pathway protein M, EpsM"/>
    <property type="match status" value="1"/>
</dbReference>
<protein>
    <submittedName>
        <fullName evidence="11">Type II secretion system protein M (GspM)</fullName>
    </submittedName>
</protein>
<evidence type="ECO:0000256" key="4">
    <source>
        <dbReference type="ARBA" id="ARBA00022475"/>
    </source>
</evidence>
<dbReference type="GO" id="GO:0005886">
    <property type="term" value="C:plasma membrane"/>
    <property type="evidence" value="ECO:0007669"/>
    <property type="project" value="UniProtKB-SubCell"/>
</dbReference>
<feature type="transmembrane region" description="Helical" evidence="10">
    <location>
        <begin position="37"/>
        <end position="59"/>
    </location>
</feature>
<comment type="similarity">
    <text evidence="2">Belongs to the GSP M family.</text>
</comment>
<sequence>MSTAITNITEKVTTPVKNLWQAHGQSHWQGLNAREQLLVKSGLIVAVIGILYFAIWAPLSNAVTQAELRVQGQQQLLTWVRDKTAQYQALTGGASQLSGQQVQGTLTQRFTRLAQQQQISVNRTQPQGNDLVVVTDEVDFAKLLRLLHQLQTQAGVQIQQLDLAEANTEGQVRVRRLQLSEAAS</sequence>
<dbReference type="Pfam" id="PF04612">
    <property type="entry name" value="T2SSM"/>
    <property type="match status" value="1"/>
</dbReference>
<evidence type="ECO:0000256" key="5">
    <source>
        <dbReference type="ARBA" id="ARBA00022519"/>
    </source>
</evidence>
<gene>
    <name evidence="11" type="ORF">SAMN06297229_0591</name>
</gene>